<evidence type="ECO:0000313" key="1">
    <source>
        <dbReference type="EMBL" id="TFK76902.1"/>
    </source>
</evidence>
<sequence>MESLFLFFFGHLSFNHFFLLFSRRCGRRPLVDLLNDLGDGDGVITCILYATGKGWLGCMVERRIANR</sequence>
<protein>
    <submittedName>
        <fullName evidence="1">Uncharacterized protein</fullName>
    </submittedName>
</protein>
<reference evidence="1 2" key="1">
    <citation type="journal article" date="2019" name="Nat. Ecol. Evol.">
        <title>Megaphylogeny resolves global patterns of mushroom evolution.</title>
        <authorList>
            <person name="Varga T."/>
            <person name="Krizsan K."/>
            <person name="Foldi C."/>
            <person name="Dima B."/>
            <person name="Sanchez-Garcia M."/>
            <person name="Sanchez-Ramirez S."/>
            <person name="Szollosi G.J."/>
            <person name="Szarkandi J.G."/>
            <person name="Papp V."/>
            <person name="Albert L."/>
            <person name="Andreopoulos W."/>
            <person name="Angelini C."/>
            <person name="Antonin V."/>
            <person name="Barry K.W."/>
            <person name="Bougher N.L."/>
            <person name="Buchanan P."/>
            <person name="Buyck B."/>
            <person name="Bense V."/>
            <person name="Catcheside P."/>
            <person name="Chovatia M."/>
            <person name="Cooper J."/>
            <person name="Damon W."/>
            <person name="Desjardin D."/>
            <person name="Finy P."/>
            <person name="Geml J."/>
            <person name="Haridas S."/>
            <person name="Hughes K."/>
            <person name="Justo A."/>
            <person name="Karasinski D."/>
            <person name="Kautmanova I."/>
            <person name="Kiss B."/>
            <person name="Kocsube S."/>
            <person name="Kotiranta H."/>
            <person name="LaButti K.M."/>
            <person name="Lechner B.E."/>
            <person name="Liimatainen K."/>
            <person name="Lipzen A."/>
            <person name="Lukacs Z."/>
            <person name="Mihaltcheva S."/>
            <person name="Morgado L.N."/>
            <person name="Niskanen T."/>
            <person name="Noordeloos M.E."/>
            <person name="Ohm R.A."/>
            <person name="Ortiz-Santana B."/>
            <person name="Ovrebo C."/>
            <person name="Racz N."/>
            <person name="Riley R."/>
            <person name="Savchenko A."/>
            <person name="Shiryaev A."/>
            <person name="Soop K."/>
            <person name="Spirin V."/>
            <person name="Szebenyi C."/>
            <person name="Tomsovsky M."/>
            <person name="Tulloss R.E."/>
            <person name="Uehling J."/>
            <person name="Grigoriev I.V."/>
            <person name="Vagvolgyi C."/>
            <person name="Papp T."/>
            <person name="Martin F.M."/>
            <person name="Miettinen O."/>
            <person name="Hibbett D.S."/>
            <person name="Nagy L.G."/>
        </authorList>
    </citation>
    <scope>NUCLEOTIDE SEQUENCE [LARGE SCALE GENOMIC DNA]</scope>
    <source>
        <strain evidence="1 2">NL-1719</strain>
    </source>
</reference>
<dbReference type="EMBL" id="ML208259">
    <property type="protein sequence ID" value="TFK76902.1"/>
    <property type="molecule type" value="Genomic_DNA"/>
</dbReference>
<dbReference type="Proteomes" id="UP000308600">
    <property type="component" value="Unassembled WGS sequence"/>
</dbReference>
<proteinExistence type="predicted"/>
<evidence type="ECO:0000313" key="2">
    <source>
        <dbReference type="Proteomes" id="UP000308600"/>
    </source>
</evidence>
<gene>
    <name evidence="1" type="ORF">BDN72DRAFT_17139</name>
</gene>
<name>A0ACD3BGZ6_9AGAR</name>
<organism evidence="1 2">
    <name type="scientific">Pluteus cervinus</name>
    <dbReference type="NCBI Taxonomy" id="181527"/>
    <lineage>
        <taxon>Eukaryota</taxon>
        <taxon>Fungi</taxon>
        <taxon>Dikarya</taxon>
        <taxon>Basidiomycota</taxon>
        <taxon>Agaricomycotina</taxon>
        <taxon>Agaricomycetes</taxon>
        <taxon>Agaricomycetidae</taxon>
        <taxon>Agaricales</taxon>
        <taxon>Pluteineae</taxon>
        <taxon>Pluteaceae</taxon>
        <taxon>Pluteus</taxon>
    </lineage>
</organism>
<accession>A0ACD3BGZ6</accession>
<keyword evidence="2" id="KW-1185">Reference proteome</keyword>